<evidence type="ECO:0000256" key="1">
    <source>
        <dbReference type="ARBA" id="ARBA00004651"/>
    </source>
</evidence>
<evidence type="ECO:0000259" key="8">
    <source>
        <dbReference type="Pfam" id="PF02687"/>
    </source>
</evidence>
<evidence type="ECO:0000313" key="10">
    <source>
        <dbReference type="EMBL" id="GFP74898.1"/>
    </source>
</evidence>
<keyword evidence="3 7" id="KW-0812">Transmembrane</keyword>
<feature type="domain" description="ABC3 transporter permease C-terminal" evidence="8">
    <location>
        <begin position="282"/>
        <end position="395"/>
    </location>
</feature>
<evidence type="ECO:0000256" key="6">
    <source>
        <dbReference type="ARBA" id="ARBA00038076"/>
    </source>
</evidence>
<keyword evidence="4 7" id="KW-1133">Transmembrane helix</keyword>
<comment type="similarity">
    <text evidence="6">Belongs to the ABC-4 integral membrane protein family.</text>
</comment>
<dbReference type="EMBL" id="BLZR01000001">
    <property type="protein sequence ID" value="GFP74898.1"/>
    <property type="molecule type" value="Genomic_DNA"/>
</dbReference>
<dbReference type="RefSeq" id="WP_183276434.1">
    <property type="nucleotide sequence ID" value="NZ_BLZR01000001.1"/>
</dbReference>
<name>A0A6V8SID6_9CLOT</name>
<feature type="transmembrane region" description="Helical" evidence="7">
    <location>
        <begin position="21"/>
        <end position="42"/>
    </location>
</feature>
<feature type="transmembrane region" description="Helical" evidence="7">
    <location>
        <begin position="364"/>
        <end position="385"/>
    </location>
</feature>
<comment type="subcellular location">
    <subcellularLocation>
        <location evidence="1">Cell membrane</location>
        <topology evidence="1">Multi-pass membrane protein</topology>
    </subcellularLocation>
</comment>
<reference evidence="10 11" key="1">
    <citation type="submission" date="2020-07" db="EMBL/GenBank/DDBJ databases">
        <title>A new beta-1,3-glucan-decomposing anaerobic bacterium isolated from anoxic soil subjected to biological soil disinfestation.</title>
        <authorList>
            <person name="Ueki A."/>
            <person name="Tonouchi A."/>
        </authorList>
    </citation>
    <scope>NUCLEOTIDE SEQUENCE [LARGE SCALE GENOMIC DNA]</scope>
    <source>
        <strain evidence="10 11">TW1</strain>
    </source>
</reference>
<organism evidence="10 11">
    <name type="scientific">Clostridium fungisolvens</name>
    <dbReference type="NCBI Taxonomy" id="1604897"/>
    <lineage>
        <taxon>Bacteria</taxon>
        <taxon>Bacillati</taxon>
        <taxon>Bacillota</taxon>
        <taxon>Clostridia</taxon>
        <taxon>Eubacteriales</taxon>
        <taxon>Clostridiaceae</taxon>
        <taxon>Clostridium</taxon>
    </lineage>
</organism>
<evidence type="ECO:0000256" key="4">
    <source>
        <dbReference type="ARBA" id="ARBA00022989"/>
    </source>
</evidence>
<dbReference type="GO" id="GO:0005524">
    <property type="term" value="F:ATP binding"/>
    <property type="evidence" value="ECO:0007669"/>
    <property type="project" value="UniProtKB-KW"/>
</dbReference>
<keyword evidence="11" id="KW-1185">Reference proteome</keyword>
<dbReference type="Proteomes" id="UP000580568">
    <property type="component" value="Unassembled WGS sequence"/>
</dbReference>
<dbReference type="Pfam" id="PF12704">
    <property type="entry name" value="MacB_PCD"/>
    <property type="match status" value="1"/>
</dbReference>
<sequence>MDFIENFKMSLDSIKANKLRSFLTMLGIIIGISSVIAILSLGNGGKASITGELEKIGSSTVELKVSGQQIAKSDYFNINDVKAIKDKSENVKYISPLIQKSGIVRVNDRSKRAVVYGGNTDFSYIQNYEFLFGRFFNEREMEDGKNVAVIDEITAEYLFGYKDIIGESILIGRNNSPKKVTVIGVTKSSELMVGFAQDQIPAFIAMPVATIENIYDLSDNFDSMYVLAETKDNVDTATSDSINILESRHNNKGKDAYTGEKLMKQVEQVNKVIDIFTSFIGAVAAISLLVGGIGVMNIMLVSVTERTREIGIRKAIGATTNLILVQFLTESVIISLIGGVIGMIIGILGAFAIGRLANVTPILYIKHIFLVILFSMSVGIFFGIYPARKAAKLDPIDALRYE</sequence>
<feature type="transmembrane region" description="Helical" evidence="7">
    <location>
        <begin position="322"/>
        <end position="352"/>
    </location>
</feature>
<evidence type="ECO:0000256" key="7">
    <source>
        <dbReference type="SAM" id="Phobius"/>
    </source>
</evidence>
<dbReference type="GO" id="GO:0005886">
    <property type="term" value="C:plasma membrane"/>
    <property type="evidence" value="ECO:0007669"/>
    <property type="project" value="UniProtKB-SubCell"/>
</dbReference>
<gene>
    <name evidence="10" type="ORF">bsdtw1_00961</name>
</gene>
<evidence type="ECO:0000259" key="9">
    <source>
        <dbReference type="Pfam" id="PF12704"/>
    </source>
</evidence>
<dbReference type="Pfam" id="PF02687">
    <property type="entry name" value="FtsX"/>
    <property type="match status" value="1"/>
</dbReference>
<proteinExistence type="inferred from homology"/>
<dbReference type="InterPro" id="IPR003838">
    <property type="entry name" value="ABC3_permease_C"/>
</dbReference>
<accession>A0A6V8SID6</accession>
<feature type="domain" description="MacB-like periplasmic core" evidence="9">
    <location>
        <begin position="21"/>
        <end position="238"/>
    </location>
</feature>
<keyword evidence="2" id="KW-1003">Cell membrane</keyword>
<dbReference type="InterPro" id="IPR050250">
    <property type="entry name" value="Macrolide_Exporter_MacB"/>
</dbReference>
<evidence type="ECO:0000256" key="5">
    <source>
        <dbReference type="ARBA" id="ARBA00023136"/>
    </source>
</evidence>
<evidence type="ECO:0000256" key="3">
    <source>
        <dbReference type="ARBA" id="ARBA00022692"/>
    </source>
</evidence>
<evidence type="ECO:0000256" key="2">
    <source>
        <dbReference type="ARBA" id="ARBA00022475"/>
    </source>
</evidence>
<comment type="caution">
    <text evidence="10">The sequence shown here is derived from an EMBL/GenBank/DDBJ whole genome shotgun (WGS) entry which is preliminary data.</text>
</comment>
<keyword evidence="5 7" id="KW-0472">Membrane</keyword>
<keyword evidence="10" id="KW-0067">ATP-binding</keyword>
<dbReference type="InterPro" id="IPR025857">
    <property type="entry name" value="MacB_PCD"/>
</dbReference>
<dbReference type="AlphaFoldDB" id="A0A6V8SID6"/>
<dbReference type="PANTHER" id="PTHR30572">
    <property type="entry name" value="MEMBRANE COMPONENT OF TRANSPORTER-RELATED"/>
    <property type="match status" value="1"/>
</dbReference>
<feature type="transmembrane region" description="Helical" evidence="7">
    <location>
        <begin position="275"/>
        <end position="301"/>
    </location>
</feature>
<dbReference type="GO" id="GO:0022857">
    <property type="term" value="F:transmembrane transporter activity"/>
    <property type="evidence" value="ECO:0007669"/>
    <property type="project" value="TreeGrafter"/>
</dbReference>
<keyword evidence="10" id="KW-0547">Nucleotide-binding</keyword>
<evidence type="ECO:0000313" key="11">
    <source>
        <dbReference type="Proteomes" id="UP000580568"/>
    </source>
</evidence>
<protein>
    <submittedName>
        <fullName evidence="10">Macrolide export ATP-binding/permease protein MacB</fullName>
    </submittedName>
</protein>
<dbReference type="PANTHER" id="PTHR30572:SF4">
    <property type="entry name" value="ABC TRANSPORTER PERMEASE YTRF"/>
    <property type="match status" value="1"/>
</dbReference>